<dbReference type="EMBL" id="PZZP01000004">
    <property type="protein sequence ID" value="PTM53279.1"/>
    <property type="molecule type" value="Genomic_DNA"/>
</dbReference>
<keyword evidence="2" id="KW-1185">Reference proteome</keyword>
<gene>
    <name evidence="1" type="ORF">C8J48_3603</name>
</gene>
<reference evidence="1 2" key="1">
    <citation type="submission" date="2018-04" db="EMBL/GenBank/DDBJ databases">
        <title>Genomic Encyclopedia of Archaeal and Bacterial Type Strains, Phase II (KMG-II): from individual species to whole genera.</title>
        <authorList>
            <person name="Goeker M."/>
        </authorList>
    </citation>
    <scope>NUCLEOTIDE SEQUENCE [LARGE SCALE GENOMIC DNA]</scope>
    <source>
        <strain evidence="1 2">DSM 45169</strain>
    </source>
</reference>
<organism evidence="1 2">
    <name type="scientific">Desmospora activa DSM 45169</name>
    <dbReference type="NCBI Taxonomy" id="1121389"/>
    <lineage>
        <taxon>Bacteria</taxon>
        <taxon>Bacillati</taxon>
        <taxon>Bacillota</taxon>
        <taxon>Bacilli</taxon>
        <taxon>Bacillales</taxon>
        <taxon>Thermoactinomycetaceae</taxon>
        <taxon>Desmospora</taxon>
    </lineage>
</organism>
<protein>
    <recommendedName>
        <fullName evidence="3">Bh protein</fullName>
    </recommendedName>
</protein>
<dbReference type="RefSeq" id="WP_146160529.1">
    <property type="nucleotide sequence ID" value="NZ_PZZP01000004.1"/>
</dbReference>
<dbReference type="AlphaFoldDB" id="A0A2T4Z0S3"/>
<evidence type="ECO:0008006" key="3">
    <source>
        <dbReference type="Google" id="ProtNLM"/>
    </source>
</evidence>
<evidence type="ECO:0000313" key="1">
    <source>
        <dbReference type="EMBL" id="PTM53279.1"/>
    </source>
</evidence>
<sequence>MFEETSQTEMYCINCLDDTVHDVTTIRKSLYKIRCEQCGRELVVNPDVRHQVYHDYLDRVLTKRFRMQKEFQDDARKFVRNFPFRVMSKPWRMMHEVRGLHKRKKSE</sequence>
<proteinExistence type="predicted"/>
<accession>A0A2T4Z0S3</accession>
<dbReference type="OrthoDB" id="2427546at2"/>
<dbReference type="Proteomes" id="UP000241639">
    <property type="component" value="Unassembled WGS sequence"/>
</dbReference>
<name>A0A2T4Z0S3_9BACL</name>
<evidence type="ECO:0000313" key="2">
    <source>
        <dbReference type="Proteomes" id="UP000241639"/>
    </source>
</evidence>
<comment type="caution">
    <text evidence="1">The sequence shown here is derived from an EMBL/GenBank/DDBJ whole genome shotgun (WGS) entry which is preliminary data.</text>
</comment>